<dbReference type="PIRSF" id="PIRSF006171">
    <property type="entry name" value="RR_citrat_malat"/>
    <property type="match status" value="1"/>
</dbReference>
<accession>A0A5C4UV53</accession>
<keyword evidence="6 9" id="KW-0238">DNA-binding</keyword>
<evidence type="ECO:0000256" key="8">
    <source>
        <dbReference type="ARBA" id="ARBA00023163"/>
    </source>
</evidence>
<accession>A0A5P9YPS3</accession>
<comment type="caution">
    <text evidence="10">The sequence shown here is derived from an EMBL/GenBank/DDBJ whole genome shotgun (WGS) entry which is preliminary data.</text>
</comment>
<dbReference type="InterPro" id="IPR051271">
    <property type="entry name" value="2C-system_Tx_regulators"/>
</dbReference>
<dbReference type="PROSITE" id="PS50110">
    <property type="entry name" value="RESPONSE_REGULATORY"/>
    <property type="match status" value="1"/>
</dbReference>
<keyword evidence="11" id="KW-1185">Reference proteome</keyword>
<proteinExistence type="predicted"/>
<dbReference type="PANTHER" id="PTHR45526">
    <property type="entry name" value="TRANSCRIPTIONAL REGULATORY PROTEIN DPIA"/>
    <property type="match status" value="1"/>
</dbReference>
<dbReference type="InterPro" id="IPR024187">
    <property type="entry name" value="Sig_transdc_resp-reg_cit/mal"/>
</dbReference>
<evidence type="ECO:0000256" key="2">
    <source>
        <dbReference type="ARBA" id="ARBA00022490"/>
    </source>
</evidence>
<dbReference type="Gene3D" id="1.10.10.10">
    <property type="entry name" value="Winged helix-like DNA-binding domain superfamily/Winged helix DNA-binding domain"/>
    <property type="match status" value="1"/>
</dbReference>
<dbReference type="GO" id="GO:0005737">
    <property type="term" value="C:cytoplasm"/>
    <property type="evidence" value="ECO:0007669"/>
    <property type="project" value="UniProtKB-SubCell"/>
</dbReference>
<keyword evidence="2 9" id="KW-0963">Cytoplasm</keyword>
<dbReference type="AlphaFoldDB" id="A0A5C4UV53"/>
<name>A0A5C4UV53_9ACTN</name>
<keyword evidence="7 9" id="KW-0010">Activator</keyword>
<keyword evidence="8 9" id="KW-0804">Transcription</keyword>
<gene>
    <name evidence="10" type="ORF">FH608_049800</name>
</gene>
<keyword evidence="4 9" id="KW-0902">Two-component regulatory system</keyword>
<organism evidence="10 11">
    <name type="scientific">Nonomuraea phyllanthi</name>
    <dbReference type="NCBI Taxonomy" id="2219224"/>
    <lineage>
        <taxon>Bacteria</taxon>
        <taxon>Bacillati</taxon>
        <taxon>Actinomycetota</taxon>
        <taxon>Actinomycetes</taxon>
        <taxon>Streptosporangiales</taxon>
        <taxon>Streptosporangiaceae</taxon>
        <taxon>Nonomuraea</taxon>
    </lineage>
</organism>
<dbReference type="InterPro" id="IPR036390">
    <property type="entry name" value="WH_DNA-bd_sf"/>
</dbReference>
<evidence type="ECO:0000256" key="9">
    <source>
        <dbReference type="PIRNR" id="PIRNR006171"/>
    </source>
</evidence>
<dbReference type="InterPro" id="IPR036388">
    <property type="entry name" value="WH-like_DNA-bd_sf"/>
</dbReference>
<evidence type="ECO:0000256" key="5">
    <source>
        <dbReference type="ARBA" id="ARBA00023015"/>
    </source>
</evidence>
<evidence type="ECO:0000256" key="6">
    <source>
        <dbReference type="ARBA" id="ARBA00023125"/>
    </source>
</evidence>
<dbReference type="OrthoDB" id="7187989at2"/>
<evidence type="ECO:0000313" key="10">
    <source>
        <dbReference type="EMBL" id="KAB8182689.1"/>
    </source>
</evidence>
<dbReference type="GO" id="GO:0003677">
    <property type="term" value="F:DNA binding"/>
    <property type="evidence" value="ECO:0007669"/>
    <property type="project" value="UniProtKB-KW"/>
</dbReference>
<evidence type="ECO:0000256" key="3">
    <source>
        <dbReference type="ARBA" id="ARBA00022553"/>
    </source>
</evidence>
<dbReference type="GO" id="GO:0000156">
    <property type="term" value="F:phosphorelay response regulator activity"/>
    <property type="evidence" value="ECO:0007669"/>
    <property type="project" value="TreeGrafter"/>
</dbReference>
<dbReference type="Gene3D" id="3.40.50.2300">
    <property type="match status" value="1"/>
</dbReference>
<dbReference type="InterPro" id="IPR001789">
    <property type="entry name" value="Sig_transdc_resp-reg_receiver"/>
</dbReference>
<keyword evidence="5 9" id="KW-0805">Transcription regulation</keyword>
<evidence type="ECO:0000256" key="7">
    <source>
        <dbReference type="ARBA" id="ARBA00023159"/>
    </source>
</evidence>
<reference evidence="10 11" key="1">
    <citation type="submission" date="2019-10" db="EMBL/GenBank/DDBJ databases">
        <title>Nonomuraea sp. nov., isolated from Phyllanthus amarus.</title>
        <authorList>
            <person name="Klykleung N."/>
            <person name="Tanasupawat S."/>
        </authorList>
    </citation>
    <scope>NUCLEOTIDE SEQUENCE [LARGE SCALE GENOMIC DNA]</scope>
    <source>
        <strain evidence="10 11">PA1-10</strain>
    </source>
</reference>
<evidence type="ECO:0000256" key="4">
    <source>
        <dbReference type="ARBA" id="ARBA00023012"/>
    </source>
</evidence>
<dbReference type="EMBL" id="VDLX02000039">
    <property type="protein sequence ID" value="KAB8182689.1"/>
    <property type="molecule type" value="Genomic_DNA"/>
</dbReference>
<dbReference type="SMART" id="SM00448">
    <property type="entry name" value="REC"/>
    <property type="match status" value="1"/>
</dbReference>
<dbReference type="PANTHER" id="PTHR45526:SF1">
    <property type="entry name" value="TRANSCRIPTIONAL REGULATORY PROTEIN DCUR-RELATED"/>
    <property type="match status" value="1"/>
</dbReference>
<dbReference type="RefSeq" id="WP_139638231.1">
    <property type="nucleotide sequence ID" value="NZ_CP045572.1"/>
</dbReference>
<dbReference type="GO" id="GO:0003700">
    <property type="term" value="F:DNA-binding transcription factor activity"/>
    <property type="evidence" value="ECO:0007669"/>
    <property type="project" value="InterPro"/>
</dbReference>
<dbReference type="SUPFAM" id="SSF52172">
    <property type="entry name" value="CheY-like"/>
    <property type="match status" value="1"/>
</dbReference>
<evidence type="ECO:0000313" key="11">
    <source>
        <dbReference type="Proteomes" id="UP000312512"/>
    </source>
</evidence>
<dbReference type="Pfam" id="PF00072">
    <property type="entry name" value="Response_reg"/>
    <property type="match status" value="1"/>
</dbReference>
<dbReference type="SUPFAM" id="SSF46785">
    <property type="entry name" value="Winged helix' DNA-binding domain"/>
    <property type="match status" value="1"/>
</dbReference>
<dbReference type="InterPro" id="IPR005471">
    <property type="entry name" value="Tscrpt_reg_IclR_N"/>
</dbReference>
<sequence length="222" mass="24077">MTLSVLVVEDEEITAEANRIYVERMPGFEVAGVARTGGEALRFLRGRPVDLVLLDLYLPDMHGLEVCRAIRAGGLMCDVIAVTSARDLAMVRSAVSLGISQYLLKPFTYATLVEKLTRYARFKEEAGLAVGQGDVDRVLGTLRGSSELPKGLARDTLDTVAAQLRDHPGGMAAQAVADAIGVSRVTARRYLEHLVDLGVAARVPRYGGVGRPELLYRIPTER</sequence>
<evidence type="ECO:0000256" key="1">
    <source>
        <dbReference type="ARBA" id="ARBA00004496"/>
    </source>
</evidence>
<keyword evidence="3" id="KW-0597">Phosphoprotein</keyword>
<comment type="subcellular location">
    <subcellularLocation>
        <location evidence="1 9">Cytoplasm</location>
    </subcellularLocation>
</comment>
<dbReference type="Proteomes" id="UP000312512">
    <property type="component" value="Unassembled WGS sequence"/>
</dbReference>
<dbReference type="Pfam" id="PF09339">
    <property type="entry name" value="HTH_IclR"/>
    <property type="match status" value="1"/>
</dbReference>
<dbReference type="InterPro" id="IPR011006">
    <property type="entry name" value="CheY-like_superfamily"/>
</dbReference>
<protein>
    <recommendedName>
        <fullName evidence="9">Transcriptional regulatory protein</fullName>
    </recommendedName>
</protein>